<dbReference type="NCBIfam" id="NF003592">
    <property type="entry name" value="PRK05254.1-5"/>
    <property type="match status" value="1"/>
</dbReference>
<dbReference type="PANTHER" id="PTHR11264:SF0">
    <property type="entry name" value="URACIL-DNA GLYCOSYLASE"/>
    <property type="match status" value="1"/>
</dbReference>
<evidence type="ECO:0000256" key="6">
    <source>
        <dbReference type="PROSITE-ProRule" id="PRU10072"/>
    </source>
</evidence>
<dbReference type="CDD" id="cd10027">
    <property type="entry name" value="UDG-F1-like"/>
    <property type="match status" value="1"/>
</dbReference>
<dbReference type="PROSITE" id="PS00130">
    <property type="entry name" value="U_DNA_GLYCOSYLASE"/>
    <property type="match status" value="1"/>
</dbReference>
<evidence type="ECO:0000256" key="1">
    <source>
        <dbReference type="ARBA" id="ARBA00008184"/>
    </source>
</evidence>
<evidence type="ECO:0000256" key="5">
    <source>
        <dbReference type="ARBA" id="ARBA00023204"/>
    </source>
</evidence>
<feature type="domain" description="Uracil-DNA glycosylase-like" evidence="7">
    <location>
        <begin position="71"/>
        <end position="239"/>
    </location>
</feature>
<dbReference type="InterPro" id="IPR002043">
    <property type="entry name" value="UDG_fam1"/>
</dbReference>
<proteinExistence type="inferred from homology"/>
<feature type="active site" description="Proton acceptor" evidence="6">
    <location>
        <position position="87"/>
    </location>
</feature>
<dbReference type="PANTHER" id="PTHR11264">
    <property type="entry name" value="URACIL-DNA GLYCOSYLASE"/>
    <property type="match status" value="1"/>
</dbReference>
<evidence type="ECO:0000256" key="4">
    <source>
        <dbReference type="ARBA" id="ARBA00022801"/>
    </source>
</evidence>
<comment type="similarity">
    <text evidence="1">Belongs to the uracil-DNA glycosylase (UDG) superfamily. UNG family.</text>
</comment>
<dbReference type="InterPro" id="IPR036895">
    <property type="entry name" value="Uracil-DNA_glycosylase-like_sf"/>
</dbReference>
<keyword evidence="3" id="KW-0227">DNA damage</keyword>
<dbReference type="HAMAP" id="MF_00148">
    <property type="entry name" value="UDG"/>
    <property type="match status" value="1"/>
</dbReference>
<evidence type="ECO:0000256" key="2">
    <source>
        <dbReference type="ARBA" id="ARBA00022562"/>
    </source>
</evidence>
<accession>A0A9Q8QWB8</accession>
<organism evidence="8 9">
    <name type="scientific">Saguinine gammaherpesvirus 1</name>
    <dbReference type="NCBI Taxonomy" id="2169901"/>
    <lineage>
        <taxon>Viruses</taxon>
        <taxon>Duplodnaviria</taxon>
        <taxon>Heunggongvirae</taxon>
        <taxon>Peploviricota</taxon>
        <taxon>Herviviricetes</taxon>
        <taxon>Herpesvirales</taxon>
        <taxon>Orthoherpesviridae</taxon>
        <taxon>Gammaherpesvirinae</taxon>
    </lineage>
</organism>
<dbReference type="GO" id="GO:0004844">
    <property type="term" value="F:uracil DNA N-glycosylase activity"/>
    <property type="evidence" value="ECO:0007669"/>
    <property type="project" value="InterPro"/>
</dbReference>
<dbReference type="InterPro" id="IPR005122">
    <property type="entry name" value="Uracil-DNA_glycosylase-like"/>
</dbReference>
<dbReference type="NCBIfam" id="NF003589">
    <property type="entry name" value="PRK05254.1-2"/>
    <property type="match status" value="1"/>
</dbReference>
<name>A0A9Q8QWB8_9GAMA</name>
<keyword evidence="5" id="KW-0234">DNA repair</keyword>
<evidence type="ECO:0000313" key="9">
    <source>
        <dbReference type="Proteomes" id="UP001142430"/>
    </source>
</evidence>
<dbReference type="GO" id="GO:0097510">
    <property type="term" value="P:base-excision repair, AP site formation via deaminated base removal"/>
    <property type="evidence" value="ECO:0007669"/>
    <property type="project" value="TreeGrafter"/>
</dbReference>
<dbReference type="NCBIfam" id="NF003588">
    <property type="entry name" value="PRK05254.1-1"/>
    <property type="match status" value="1"/>
</dbReference>
<dbReference type="SMART" id="SM00987">
    <property type="entry name" value="UreE_C"/>
    <property type="match status" value="1"/>
</dbReference>
<dbReference type="SUPFAM" id="SSF52141">
    <property type="entry name" value="Uracil-DNA glycosylase-like"/>
    <property type="match status" value="1"/>
</dbReference>
<evidence type="ECO:0000313" key="8">
    <source>
        <dbReference type="EMBL" id="UNP64476.1"/>
    </source>
</evidence>
<dbReference type="SMART" id="SM00986">
    <property type="entry name" value="UDG"/>
    <property type="match status" value="1"/>
</dbReference>
<keyword evidence="2" id="KW-1048">Host nucleus</keyword>
<evidence type="ECO:0000259" key="7">
    <source>
        <dbReference type="SMART" id="SM00986"/>
    </source>
</evidence>
<dbReference type="Gene3D" id="3.40.470.10">
    <property type="entry name" value="Uracil-DNA glycosylase-like domain"/>
    <property type="match status" value="1"/>
</dbReference>
<dbReference type="EMBL" id="OK337614">
    <property type="protein sequence ID" value="UNP64476.1"/>
    <property type="molecule type" value="Genomic_DNA"/>
</dbReference>
<dbReference type="InterPro" id="IPR018085">
    <property type="entry name" value="Ura-DNA_Glyclase_AS"/>
</dbReference>
<protein>
    <submittedName>
        <fullName evidence="8">Uracil-DNA glycosylase</fullName>
    </submittedName>
</protein>
<dbReference type="Proteomes" id="UP001142430">
    <property type="component" value="Segment"/>
</dbReference>
<evidence type="ECO:0000256" key="3">
    <source>
        <dbReference type="ARBA" id="ARBA00022763"/>
    </source>
</evidence>
<keyword evidence="4" id="KW-0378">Hydrolase</keyword>
<dbReference type="NCBIfam" id="TIGR00628">
    <property type="entry name" value="ung"/>
    <property type="match status" value="1"/>
</dbReference>
<reference evidence="8" key="1">
    <citation type="submission" date="2021-09" db="EMBL/GenBank/DDBJ databases">
        <title>The complete genome of the Saguinine gammaherpesvirus 1 (SgGHV-1).</title>
        <authorList>
            <person name="Marti-Carreras J."/>
            <person name="Maes P."/>
        </authorList>
    </citation>
    <scope>NUCLEOTIDE SEQUENCE</scope>
    <source>
        <strain evidence="8">S338D</strain>
    </source>
</reference>
<sequence length="251" mass="28612">MDAWMDKFIWNSVFSSHDVSSFDLLLSDDWVQFLNLSPFLAKRLNDLLQEIKCLRETKIIFPPQEKIMSWSYYCRPSDIKVIILGQDPYHGGQATGLAFSVHRDFPIPPSLKNIFTELTNTQENFEFPTHGCLTAWAKQGVLLLNTVLTVEKGQAGSHAHIGWSWFTDFIISTISERLVNCVFLLWGSKAVAKSVLINPQRHLILKSQHPSPLATINNRSSQLPKFLGCDHFQQANKYLILHGRGTIDWSL</sequence>
<dbReference type="Pfam" id="PF03167">
    <property type="entry name" value="UDG"/>
    <property type="match status" value="1"/>
</dbReference>